<sequence length="198" mass="22150">MTALPEVLIPPRDPAAAIKVVAATQVWLERAVIGLNLCPFAKAVHVKRQIRHAVTGARTHDELLAELEHELLMLAEANPEVLETTLLIHPEVMGEFLDFHFFLAEADAAIRRLELAGVIQIASLHPRYEFAGSDADDIDNYSNRSPYPTLHLLREASIDRAVAAFPDAADIFERNIETLRKLGHEGWRRLWLDDAPKG</sequence>
<name>A0A9D7LMH8_9RHOO</name>
<gene>
    <name evidence="1" type="ORF">IPN75_01125</name>
</gene>
<protein>
    <submittedName>
        <fullName evidence="1">DUF1415 domain-containing protein</fullName>
    </submittedName>
</protein>
<evidence type="ECO:0000313" key="1">
    <source>
        <dbReference type="EMBL" id="MBK8889064.1"/>
    </source>
</evidence>
<dbReference type="InterPro" id="IPR009858">
    <property type="entry name" value="DUF1415"/>
</dbReference>
<dbReference type="Pfam" id="PF07209">
    <property type="entry name" value="DUF1415"/>
    <property type="match status" value="1"/>
</dbReference>
<evidence type="ECO:0000313" key="2">
    <source>
        <dbReference type="Proteomes" id="UP000808146"/>
    </source>
</evidence>
<dbReference type="EMBL" id="JADKBR010000001">
    <property type="protein sequence ID" value="MBK8889064.1"/>
    <property type="molecule type" value="Genomic_DNA"/>
</dbReference>
<proteinExistence type="predicted"/>
<reference evidence="1" key="1">
    <citation type="submission" date="2020-10" db="EMBL/GenBank/DDBJ databases">
        <title>Connecting structure to function with the recovery of over 1000 high-quality activated sludge metagenome-assembled genomes encoding full-length rRNA genes using long-read sequencing.</title>
        <authorList>
            <person name="Singleton C.M."/>
            <person name="Petriglieri F."/>
            <person name="Kristensen J.M."/>
            <person name="Kirkegaard R.H."/>
            <person name="Michaelsen T.Y."/>
            <person name="Andersen M.H."/>
            <person name="Karst S.M."/>
            <person name="Dueholm M.S."/>
            <person name="Nielsen P.H."/>
            <person name="Albertsen M."/>
        </authorList>
    </citation>
    <scope>NUCLEOTIDE SEQUENCE</scope>
    <source>
        <strain evidence="1">OdNE_18-Q3-R46-58_BAT3C.305</strain>
    </source>
</reference>
<dbReference type="Proteomes" id="UP000808146">
    <property type="component" value="Unassembled WGS sequence"/>
</dbReference>
<organism evidence="1 2">
    <name type="scientific">Candidatus Dechloromonas phosphorivorans</name>
    <dbReference type="NCBI Taxonomy" id="2899244"/>
    <lineage>
        <taxon>Bacteria</taxon>
        <taxon>Pseudomonadati</taxon>
        <taxon>Pseudomonadota</taxon>
        <taxon>Betaproteobacteria</taxon>
        <taxon>Rhodocyclales</taxon>
        <taxon>Azonexaceae</taxon>
        <taxon>Dechloromonas</taxon>
    </lineage>
</organism>
<dbReference type="AlphaFoldDB" id="A0A9D7LMH8"/>
<comment type="caution">
    <text evidence="1">The sequence shown here is derived from an EMBL/GenBank/DDBJ whole genome shotgun (WGS) entry which is preliminary data.</text>
</comment>
<accession>A0A9D7LMH8</accession>